<organism evidence="3 4">
    <name type="scientific">Asterophora parasitica</name>
    <dbReference type="NCBI Taxonomy" id="117018"/>
    <lineage>
        <taxon>Eukaryota</taxon>
        <taxon>Fungi</taxon>
        <taxon>Dikarya</taxon>
        <taxon>Basidiomycota</taxon>
        <taxon>Agaricomycotina</taxon>
        <taxon>Agaricomycetes</taxon>
        <taxon>Agaricomycetidae</taxon>
        <taxon>Agaricales</taxon>
        <taxon>Tricholomatineae</taxon>
        <taxon>Lyophyllaceae</taxon>
        <taxon>Asterophora</taxon>
    </lineage>
</organism>
<proteinExistence type="predicted"/>
<keyword evidence="2" id="KW-0732">Signal</keyword>
<feature type="region of interest" description="Disordered" evidence="1">
    <location>
        <begin position="30"/>
        <end position="108"/>
    </location>
</feature>
<dbReference type="EMBL" id="JABCKV010004606">
    <property type="protein sequence ID" value="KAG5633736.1"/>
    <property type="molecule type" value="Genomic_DNA"/>
</dbReference>
<feature type="compositionally biased region" description="Acidic residues" evidence="1">
    <location>
        <begin position="44"/>
        <end position="64"/>
    </location>
</feature>
<feature type="chain" id="PRO_5040442717" evidence="2">
    <location>
        <begin position="26"/>
        <end position="135"/>
    </location>
</feature>
<feature type="non-terminal residue" evidence="3">
    <location>
        <position position="1"/>
    </location>
</feature>
<gene>
    <name evidence="3" type="ORF">DXG03_006742</name>
</gene>
<comment type="caution">
    <text evidence="3">The sequence shown here is derived from an EMBL/GenBank/DDBJ whole genome shotgun (WGS) entry which is preliminary data.</text>
</comment>
<accession>A0A9P7K3B4</accession>
<dbReference type="AlphaFoldDB" id="A0A9P7K3B4"/>
<sequence length="135" mass="14557">WRRIEANDGFARFGALLLLPVAARGAATVAGISEEGDGDRSLEEEGSTEERDEAGTPDEEDEDTQGSRMPMPAPRSAEPGPSQLFLHSVTLRQRPAAGDATEDTDALPVPKRRHVRAFTLRGEHAGLVEVETVLI</sequence>
<evidence type="ECO:0000313" key="3">
    <source>
        <dbReference type="EMBL" id="KAG5633736.1"/>
    </source>
</evidence>
<reference evidence="3" key="2">
    <citation type="submission" date="2021-10" db="EMBL/GenBank/DDBJ databases">
        <title>Phylogenomics reveals ancestral predisposition of the termite-cultivated fungus Termitomyces towards a domesticated lifestyle.</title>
        <authorList>
            <person name="Auxier B."/>
            <person name="Grum-Grzhimaylo A."/>
            <person name="Cardenas M.E."/>
            <person name="Lodge J.D."/>
            <person name="Laessoe T."/>
            <person name="Pedersen O."/>
            <person name="Smith M.E."/>
            <person name="Kuyper T.W."/>
            <person name="Franco-Molano E.A."/>
            <person name="Baroni T.J."/>
            <person name="Aanen D.K."/>
        </authorList>
    </citation>
    <scope>NUCLEOTIDE SEQUENCE</scope>
    <source>
        <strain evidence="3">AP01</strain>
        <tissue evidence="3">Mycelium</tissue>
    </source>
</reference>
<evidence type="ECO:0000256" key="1">
    <source>
        <dbReference type="SAM" id="MobiDB-lite"/>
    </source>
</evidence>
<dbReference type="Proteomes" id="UP000775547">
    <property type="component" value="Unassembled WGS sequence"/>
</dbReference>
<name>A0A9P7K3B4_9AGAR</name>
<feature type="signal peptide" evidence="2">
    <location>
        <begin position="1"/>
        <end position="25"/>
    </location>
</feature>
<protein>
    <submittedName>
        <fullName evidence="3">Uncharacterized protein</fullName>
    </submittedName>
</protein>
<evidence type="ECO:0000313" key="4">
    <source>
        <dbReference type="Proteomes" id="UP000775547"/>
    </source>
</evidence>
<evidence type="ECO:0000256" key="2">
    <source>
        <dbReference type="SAM" id="SignalP"/>
    </source>
</evidence>
<keyword evidence="4" id="KW-1185">Reference proteome</keyword>
<reference evidence="3" key="1">
    <citation type="submission" date="2020-07" db="EMBL/GenBank/DDBJ databases">
        <authorList>
            <person name="Nieuwenhuis M."/>
            <person name="Van De Peppel L.J.J."/>
        </authorList>
    </citation>
    <scope>NUCLEOTIDE SEQUENCE</scope>
    <source>
        <strain evidence="3">AP01</strain>
        <tissue evidence="3">Mycelium</tissue>
    </source>
</reference>